<sequence>MKRIGTGYIERCLTESTRSVEQCSSNRELDGRSRLSADPKFVNFSCGIILTKRVSKSSVGETLSACTSFDPIRRLFKDCWSLRRNGPSLSSDVRLHTAFNEEIKPSRHSRSQPSYHHLPSKSIKVSSSERLLLPGGGMKPKPVVNWNEMGSFDDHHK</sequence>
<gene>
    <name evidence="1" type="ORF">PHSY_003293</name>
</gene>
<organism evidence="1 2">
    <name type="scientific">Pseudozyma hubeiensis (strain SY62)</name>
    <name type="common">Yeast</name>
    <dbReference type="NCBI Taxonomy" id="1305764"/>
    <lineage>
        <taxon>Eukaryota</taxon>
        <taxon>Fungi</taxon>
        <taxon>Dikarya</taxon>
        <taxon>Basidiomycota</taxon>
        <taxon>Ustilaginomycotina</taxon>
        <taxon>Ustilaginomycetes</taxon>
        <taxon>Ustilaginales</taxon>
        <taxon>Ustilaginaceae</taxon>
        <taxon>Pseudozyma</taxon>
    </lineage>
</organism>
<reference evidence="2" key="1">
    <citation type="journal article" date="2013" name="Genome Announc.">
        <title>Draft genome sequence of the basidiomycetous yeast-like fungus Pseudozyma hubeiensis SY62, which produces an abundant amount of the biosurfactant mannosylerythritol lipids.</title>
        <authorList>
            <person name="Konishi M."/>
            <person name="Hatada Y."/>
            <person name="Horiuchi J."/>
        </authorList>
    </citation>
    <scope>NUCLEOTIDE SEQUENCE [LARGE SCALE GENOMIC DNA]</scope>
    <source>
        <strain evidence="2">SY62</strain>
    </source>
</reference>
<dbReference type="RefSeq" id="XP_012189304.1">
    <property type="nucleotide sequence ID" value="XM_012333914.1"/>
</dbReference>
<dbReference type="HOGENOM" id="CLU_1678713_0_0_1"/>
<evidence type="ECO:0000313" key="1">
    <source>
        <dbReference type="EMBL" id="GAC95717.1"/>
    </source>
</evidence>
<dbReference type="GeneID" id="24108583"/>
<evidence type="ECO:0000313" key="2">
    <source>
        <dbReference type="Proteomes" id="UP000014071"/>
    </source>
</evidence>
<dbReference type="EMBL" id="DF238796">
    <property type="protein sequence ID" value="GAC95717.1"/>
    <property type="molecule type" value="Genomic_DNA"/>
</dbReference>
<accession>R9P384</accession>
<protein>
    <submittedName>
        <fullName evidence="1">Mu-adaptin 3</fullName>
    </submittedName>
</protein>
<name>R9P384_PSEHS</name>
<dbReference type="AlphaFoldDB" id="R9P384"/>
<keyword evidence="2" id="KW-1185">Reference proteome</keyword>
<dbReference type="Proteomes" id="UP000014071">
    <property type="component" value="Unassembled WGS sequence"/>
</dbReference>
<proteinExistence type="predicted"/>